<dbReference type="EMBL" id="JANBVO010000003">
    <property type="protein sequence ID" value="KAJ9155263.1"/>
    <property type="molecule type" value="Genomic_DNA"/>
</dbReference>
<keyword evidence="3" id="KW-1185">Reference proteome</keyword>
<protein>
    <submittedName>
        <fullName evidence="2">Uncharacterized protein</fullName>
    </submittedName>
</protein>
<feature type="signal peptide" evidence="1">
    <location>
        <begin position="1"/>
        <end position="18"/>
    </location>
</feature>
<name>A0AA38RR66_9PEZI</name>
<accession>A0AA38RR66</accession>
<proteinExistence type="predicted"/>
<organism evidence="2 3">
    <name type="scientific">Pleurostoma richardsiae</name>
    <dbReference type="NCBI Taxonomy" id="41990"/>
    <lineage>
        <taxon>Eukaryota</taxon>
        <taxon>Fungi</taxon>
        <taxon>Dikarya</taxon>
        <taxon>Ascomycota</taxon>
        <taxon>Pezizomycotina</taxon>
        <taxon>Sordariomycetes</taxon>
        <taxon>Sordariomycetidae</taxon>
        <taxon>Calosphaeriales</taxon>
        <taxon>Pleurostomataceae</taxon>
        <taxon>Pleurostoma</taxon>
    </lineage>
</organism>
<evidence type="ECO:0000256" key="1">
    <source>
        <dbReference type="SAM" id="SignalP"/>
    </source>
</evidence>
<keyword evidence="1" id="KW-0732">Signal</keyword>
<sequence>MLARNLNAVWLFVAVAAASLIADISEEIRRGFGAGVILPRADETNLQAFTGALGGATAPAITKSDDSDRPFEVDGDTFTDFATAANRACDNQHNTCAELSNNKTADFPVSDCDQQSDECKSAATSATATAFTSLVSSNADFDFFCES</sequence>
<evidence type="ECO:0000313" key="2">
    <source>
        <dbReference type="EMBL" id="KAJ9155263.1"/>
    </source>
</evidence>
<gene>
    <name evidence="2" type="ORF">NKR23_g1742</name>
</gene>
<dbReference type="Proteomes" id="UP001174694">
    <property type="component" value="Unassembled WGS sequence"/>
</dbReference>
<dbReference type="AlphaFoldDB" id="A0AA38RR66"/>
<reference evidence="2" key="1">
    <citation type="submission" date="2022-07" db="EMBL/GenBank/DDBJ databases">
        <title>Fungi with potential for degradation of polypropylene.</title>
        <authorList>
            <person name="Gostincar C."/>
        </authorList>
    </citation>
    <scope>NUCLEOTIDE SEQUENCE</scope>
    <source>
        <strain evidence="2">EXF-13308</strain>
    </source>
</reference>
<feature type="chain" id="PRO_5041426693" evidence="1">
    <location>
        <begin position="19"/>
        <end position="147"/>
    </location>
</feature>
<comment type="caution">
    <text evidence="2">The sequence shown here is derived from an EMBL/GenBank/DDBJ whole genome shotgun (WGS) entry which is preliminary data.</text>
</comment>
<evidence type="ECO:0000313" key="3">
    <source>
        <dbReference type="Proteomes" id="UP001174694"/>
    </source>
</evidence>